<accession>A0AAN8M367</accession>
<dbReference type="SUPFAM" id="SSF56672">
    <property type="entry name" value="DNA/RNA polymerases"/>
    <property type="match status" value="1"/>
</dbReference>
<dbReference type="Pfam" id="PF00078">
    <property type="entry name" value="RVT_1"/>
    <property type="match status" value="1"/>
</dbReference>
<sequence>MFVHIKCGDIQPLSYDKAVKSQSDILLVCNVFDEKKIVEAVLLDFSAAFDIIDHSLLLEKRMCYGFTLHAIFWIKSYLSNRTQRVFFNGSLSNKIQVESGIPQGSCLGPLLFSIFTNDMPLALSKASVSMYADDSTLYTSATTATEMTATLNKELQLVSEWVARNKLVLNISKTKSIVFGTNHLLNPKPQLNLVMNNVETKLLGVTLDCKLSWSKHIDTTVARMGRSLSIIKRCSAFLTTLSTRQVLQGPSFVAPRLLFSLVVSCSTAGPWMYTEC</sequence>
<reference evidence="2 3" key="1">
    <citation type="submission" date="2021-04" db="EMBL/GenBank/DDBJ databases">
        <authorList>
            <person name="De Guttry C."/>
            <person name="Zahm M."/>
            <person name="Klopp C."/>
            <person name="Cabau C."/>
            <person name="Louis A."/>
            <person name="Berthelot C."/>
            <person name="Parey E."/>
            <person name="Roest Crollius H."/>
            <person name="Montfort J."/>
            <person name="Robinson-Rechavi M."/>
            <person name="Bucao C."/>
            <person name="Bouchez O."/>
            <person name="Gislard M."/>
            <person name="Lluch J."/>
            <person name="Milhes M."/>
            <person name="Lampietro C."/>
            <person name="Lopez Roques C."/>
            <person name="Donnadieu C."/>
            <person name="Braasch I."/>
            <person name="Desvignes T."/>
            <person name="Postlethwait J."/>
            <person name="Bobe J."/>
            <person name="Wedekind C."/>
            <person name="Guiguen Y."/>
        </authorList>
    </citation>
    <scope>NUCLEOTIDE SEQUENCE [LARGE SCALE GENOMIC DNA]</scope>
    <source>
        <strain evidence="2">Cs_M1</strain>
        <tissue evidence="2">Blood</tissue>
    </source>
</reference>
<dbReference type="Proteomes" id="UP001356427">
    <property type="component" value="Unassembled WGS sequence"/>
</dbReference>
<proteinExistence type="predicted"/>
<name>A0AAN8M367_9TELE</name>
<evidence type="ECO:0000313" key="3">
    <source>
        <dbReference type="Proteomes" id="UP001356427"/>
    </source>
</evidence>
<feature type="domain" description="Reverse transcriptase" evidence="1">
    <location>
        <begin position="1"/>
        <end position="207"/>
    </location>
</feature>
<dbReference type="InterPro" id="IPR043502">
    <property type="entry name" value="DNA/RNA_pol_sf"/>
</dbReference>
<comment type="caution">
    <text evidence="2">The sequence shown here is derived from an EMBL/GenBank/DDBJ whole genome shotgun (WGS) entry which is preliminary data.</text>
</comment>
<keyword evidence="3" id="KW-1185">Reference proteome</keyword>
<evidence type="ECO:0000313" key="2">
    <source>
        <dbReference type="EMBL" id="KAK6316181.1"/>
    </source>
</evidence>
<dbReference type="InterPro" id="IPR000477">
    <property type="entry name" value="RT_dom"/>
</dbReference>
<dbReference type="PANTHER" id="PTHR33332">
    <property type="entry name" value="REVERSE TRANSCRIPTASE DOMAIN-CONTAINING PROTEIN"/>
    <property type="match status" value="1"/>
</dbReference>
<organism evidence="2 3">
    <name type="scientific">Coregonus suidteri</name>
    <dbReference type="NCBI Taxonomy" id="861788"/>
    <lineage>
        <taxon>Eukaryota</taxon>
        <taxon>Metazoa</taxon>
        <taxon>Chordata</taxon>
        <taxon>Craniata</taxon>
        <taxon>Vertebrata</taxon>
        <taxon>Euteleostomi</taxon>
        <taxon>Actinopterygii</taxon>
        <taxon>Neopterygii</taxon>
        <taxon>Teleostei</taxon>
        <taxon>Protacanthopterygii</taxon>
        <taxon>Salmoniformes</taxon>
        <taxon>Salmonidae</taxon>
        <taxon>Coregoninae</taxon>
        <taxon>Coregonus</taxon>
    </lineage>
</organism>
<dbReference type="PROSITE" id="PS50878">
    <property type="entry name" value="RT_POL"/>
    <property type="match status" value="1"/>
</dbReference>
<dbReference type="AlphaFoldDB" id="A0AAN8M367"/>
<evidence type="ECO:0000259" key="1">
    <source>
        <dbReference type="PROSITE" id="PS50878"/>
    </source>
</evidence>
<dbReference type="EMBL" id="JAGTTL010000011">
    <property type="protein sequence ID" value="KAK6316181.1"/>
    <property type="molecule type" value="Genomic_DNA"/>
</dbReference>
<gene>
    <name evidence="2" type="ORF">J4Q44_G00137050</name>
</gene>
<protein>
    <recommendedName>
        <fullName evidence="1">Reverse transcriptase domain-containing protein</fullName>
    </recommendedName>
</protein>